<dbReference type="RefSeq" id="WP_183595326.1">
    <property type="nucleotide sequence ID" value="NZ_JACHWR010000006.1"/>
</dbReference>
<dbReference type="GO" id="GO:0071949">
    <property type="term" value="F:FAD binding"/>
    <property type="evidence" value="ECO:0007669"/>
    <property type="project" value="InterPro"/>
</dbReference>
<dbReference type="Pfam" id="PF03450">
    <property type="entry name" value="CO_deh_flav_C"/>
    <property type="match status" value="1"/>
</dbReference>
<feature type="domain" description="FAD-binding PCMH-type" evidence="4">
    <location>
        <begin position="1"/>
        <end position="177"/>
    </location>
</feature>
<proteinExistence type="predicted"/>
<dbReference type="Gene3D" id="3.30.465.10">
    <property type="match status" value="1"/>
</dbReference>
<dbReference type="SMART" id="SM01092">
    <property type="entry name" value="CO_deh_flav_C"/>
    <property type="match status" value="1"/>
</dbReference>
<dbReference type="Proteomes" id="UP000589626">
    <property type="component" value="Unassembled WGS sequence"/>
</dbReference>
<organism evidence="5 6">
    <name type="scientific">Nocardioides soli</name>
    <dbReference type="NCBI Taxonomy" id="1036020"/>
    <lineage>
        <taxon>Bacteria</taxon>
        <taxon>Bacillati</taxon>
        <taxon>Actinomycetota</taxon>
        <taxon>Actinomycetes</taxon>
        <taxon>Propionibacteriales</taxon>
        <taxon>Nocardioidaceae</taxon>
        <taxon>Nocardioides</taxon>
    </lineage>
</organism>
<dbReference type="PANTHER" id="PTHR42659">
    <property type="entry name" value="XANTHINE DEHYDROGENASE SUBUNIT C-RELATED"/>
    <property type="match status" value="1"/>
</dbReference>
<name>A0A7W4W0Q9_9ACTN</name>
<dbReference type="InterPro" id="IPR016166">
    <property type="entry name" value="FAD-bd_PCMH"/>
</dbReference>
<dbReference type="InterPro" id="IPR036683">
    <property type="entry name" value="CO_DH_flav_C_dom_sf"/>
</dbReference>
<dbReference type="InterPro" id="IPR016169">
    <property type="entry name" value="FAD-bd_PCMH_sub2"/>
</dbReference>
<evidence type="ECO:0000256" key="2">
    <source>
        <dbReference type="ARBA" id="ARBA00022827"/>
    </source>
</evidence>
<dbReference type="InterPro" id="IPR002346">
    <property type="entry name" value="Mopterin_DH_FAD-bd"/>
</dbReference>
<reference evidence="5 6" key="1">
    <citation type="submission" date="2020-08" db="EMBL/GenBank/DDBJ databases">
        <title>Sequencing the genomes of 1000 actinobacteria strains.</title>
        <authorList>
            <person name="Klenk H.-P."/>
        </authorList>
    </citation>
    <scope>NUCLEOTIDE SEQUENCE [LARGE SCALE GENOMIC DNA]</scope>
    <source>
        <strain evidence="5 6">DSM 105498</strain>
    </source>
</reference>
<keyword evidence="2" id="KW-0274">FAD</keyword>
<evidence type="ECO:0000256" key="1">
    <source>
        <dbReference type="ARBA" id="ARBA00022630"/>
    </source>
</evidence>
<comment type="caution">
    <text evidence="5">The sequence shown here is derived from an EMBL/GenBank/DDBJ whole genome shotgun (WGS) entry which is preliminary data.</text>
</comment>
<dbReference type="Gene3D" id="3.30.390.50">
    <property type="entry name" value="CO dehydrogenase flavoprotein, C-terminal domain"/>
    <property type="match status" value="1"/>
</dbReference>
<evidence type="ECO:0000259" key="4">
    <source>
        <dbReference type="PROSITE" id="PS51387"/>
    </source>
</evidence>
<keyword evidence="3" id="KW-0560">Oxidoreductase</keyword>
<keyword evidence="6" id="KW-1185">Reference proteome</keyword>
<evidence type="ECO:0000313" key="5">
    <source>
        <dbReference type="EMBL" id="MBB3045322.1"/>
    </source>
</evidence>
<evidence type="ECO:0000313" key="6">
    <source>
        <dbReference type="Proteomes" id="UP000589626"/>
    </source>
</evidence>
<keyword evidence="1" id="KW-0285">Flavoprotein</keyword>
<dbReference type="Pfam" id="PF00941">
    <property type="entry name" value="FAD_binding_5"/>
    <property type="match status" value="1"/>
</dbReference>
<dbReference type="PROSITE" id="PS51387">
    <property type="entry name" value="FAD_PCMH"/>
    <property type="match status" value="1"/>
</dbReference>
<dbReference type="InterPro" id="IPR051312">
    <property type="entry name" value="Diverse_Substr_Oxidored"/>
</dbReference>
<dbReference type="SUPFAM" id="SSF55447">
    <property type="entry name" value="CO dehydrogenase flavoprotein C-terminal domain-like"/>
    <property type="match status" value="1"/>
</dbReference>
<dbReference type="EMBL" id="JACHWR010000006">
    <property type="protein sequence ID" value="MBB3045322.1"/>
    <property type="molecule type" value="Genomic_DNA"/>
</dbReference>
<sequence length="298" mass="31307">MKPPPFDYTAPRSLGEALRALADAAGDGKVIAGGQSLVPLMNFRFARPGLLVDVNRIPELTGIRRRDGELRIGATTRQADAEQSGIIARGWPLLRQALPHVAHQQIRNRGTVGGSVAHADPAAEICSVLLAYGGRVEVASVRGVREIDASDLFVGQFVTTIEADEILTAVVVPPPPAGTGTAFHEVARRHGDFALAGAAAAVTTDDRGRCERASLCLLGAAPTPIRRAAAEAHLVGNELTDAVLAEAVALATADIEPPSDVHGSSAYRTRAAREMAARALTEAFARSARDRGQRKEAS</sequence>
<dbReference type="PANTHER" id="PTHR42659:SF2">
    <property type="entry name" value="XANTHINE DEHYDROGENASE SUBUNIT C-RELATED"/>
    <property type="match status" value="1"/>
</dbReference>
<dbReference type="SUPFAM" id="SSF56176">
    <property type="entry name" value="FAD-binding/transporter-associated domain-like"/>
    <property type="match status" value="1"/>
</dbReference>
<dbReference type="InterPro" id="IPR036318">
    <property type="entry name" value="FAD-bd_PCMH-like_sf"/>
</dbReference>
<dbReference type="InterPro" id="IPR016167">
    <property type="entry name" value="FAD-bd_PCMH_sub1"/>
</dbReference>
<dbReference type="GO" id="GO:0016491">
    <property type="term" value="F:oxidoreductase activity"/>
    <property type="evidence" value="ECO:0007669"/>
    <property type="project" value="UniProtKB-KW"/>
</dbReference>
<accession>A0A7W4W0Q9</accession>
<evidence type="ECO:0000256" key="3">
    <source>
        <dbReference type="ARBA" id="ARBA00023002"/>
    </source>
</evidence>
<protein>
    <submittedName>
        <fullName evidence="5">CO/xanthine dehydrogenase FAD-binding subunit</fullName>
    </submittedName>
</protein>
<gene>
    <name evidence="5" type="ORF">FHU40_005179</name>
</gene>
<dbReference type="AlphaFoldDB" id="A0A7W4W0Q9"/>
<dbReference type="InterPro" id="IPR005107">
    <property type="entry name" value="CO_DH_flav_C"/>
</dbReference>
<dbReference type="Gene3D" id="3.30.43.10">
    <property type="entry name" value="Uridine Diphospho-n-acetylenolpyruvylglucosamine Reductase, domain 2"/>
    <property type="match status" value="1"/>
</dbReference>